<protein>
    <submittedName>
        <fullName evidence="8">SCO family protein</fullName>
    </submittedName>
</protein>
<dbReference type="PANTHER" id="PTHR12151:SF8">
    <property type="entry name" value="THIOREDOXIN DOMAIN-CONTAINING PROTEIN"/>
    <property type="match status" value="1"/>
</dbReference>
<feature type="binding site" evidence="3">
    <location>
        <position position="92"/>
    </location>
    <ligand>
        <name>Cu cation</name>
        <dbReference type="ChEBI" id="CHEBI:23378"/>
    </ligand>
</feature>
<dbReference type="PROSITE" id="PS51352">
    <property type="entry name" value="THIOREDOXIN_2"/>
    <property type="match status" value="1"/>
</dbReference>
<dbReference type="InterPro" id="IPR003782">
    <property type="entry name" value="SCO1/SenC"/>
</dbReference>
<gene>
    <name evidence="8" type="ORF">GCM10011332_00400</name>
</gene>
<reference evidence="8" key="1">
    <citation type="journal article" date="2014" name="Int. J. Syst. Evol. Microbiol.">
        <title>Complete genome sequence of Corynebacterium casei LMG S-19264T (=DSM 44701T), isolated from a smear-ripened cheese.</title>
        <authorList>
            <consortium name="US DOE Joint Genome Institute (JGI-PGF)"/>
            <person name="Walter F."/>
            <person name="Albersmeier A."/>
            <person name="Kalinowski J."/>
            <person name="Ruckert C."/>
        </authorList>
    </citation>
    <scope>NUCLEOTIDE SEQUENCE</scope>
    <source>
        <strain evidence="8">CGMCC 1.15254</strain>
    </source>
</reference>
<feature type="chain" id="PRO_5037621897" evidence="6">
    <location>
        <begin position="26"/>
        <end position="286"/>
    </location>
</feature>
<feature type="binding site" evidence="3">
    <location>
        <position position="186"/>
    </location>
    <ligand>
        <name>Cu cation</name>
        <dbReference type="ChEBI" id="CHEBI:23378"/>
    </ligand>
</feature>
<accession>A0A917F409</accession>
<dbReference type="Proteomes" id="UP000632498">
    <property type="component" value="Unassembled WGS sequence"/>
</dbReference>
<dbReference type="GO" id="GO:0046872">
    <property type="term" value="F:metal ion binding"/>
    <property type="evidence" value="ECO:0007669"/>
    <property type="project" value="UniProtKB-KW"/>
</dbReference>
<feature type="disulfide bond" description="Redox-active" evidence="4">
    <location>
        <begin position="88"/>
        <end position="92"/>
    </location>
</feature>
<keyword evidence="5" id="KW-0472">Membrane</keyword>
<dbReference type="InterPro" id="IPR013766">
    <property type="entry name" value="Thioredoxin_domain"/>
</dbReference>
<feature type="transmembrane region" description="Helical" evidence="5">
    <location>
        <begin position="248"/>
        <end position="275"/>
    </location>
</feature>
<sequence length="286" mass="32737">MKNVCRIVSVLAVTVVLLLAFQSNAIATQVFRVPDSDIDPEALRISEAKVLGLKPKKGFSFLNQEGETFTFDDYEGKPLVLVLSYYSCDGVCSSVNIELGERLNQLEKDGRLKPGKDFNVVTLSFDKNDTLETLERFRKNVGLDKGVAQGWTFSVVRPEDRERIKVFTDRFDFRFFWSPQDRTFYHPTVYMILSPEMRLARILYAHDIDKSDIELAVLESRNGDFKPGEIINYAVSLCYSYNYKEGRYVFNIPMFVAFGSLFVGISALGTSVFAFKRRQKKREDKA</sequence>
<dbReference type="Pfam" id="PF02630">
    <property type="entry name" value="SCO1-SenC"/>
    <property type="match status" value="1"/>
</dbReference>
<evidence type="ECO:0000256" key="6">
    <source>
        <dbReference type="SAM" id="SignalP"/>
    </source>
</evidence>
<organism evidence="8 9">
    <name type="scientific">Terasakiella brassicae</name>
    <dbReference type="NCBI Taxonomy" id="1634917"/>
    <lineage>
        <taxon>Bacteria</taxon>
        <taxon>Pseudomonadati</taxon>
        <taxon>Pseudomonadota</taxon>
        <taxon>Alphaproteobacteria</taxon>
        <taxon>Rhodospirillales</taxon>
        <taxon>Terasakiellaceae</taxon>
        <taxon>Terasakiella</taxon>
    </lineage>
</organism>
<keyword evidence="4" id="KW-1015">Disulfide bond</keyword>
<dbReference type="EMBL" id="BMHV01000001">
    <property type="protein sequence ID" value="GGF51117.1"/>
    <property type="molecule type" value="Genomic_DNA"/>
</dbReference>
<comment type="caution">
    <text evidence="8">The sequence shown here is derived from an EMBL/GenBank/DDBJ whole genome shotgun (WGS) entry which is preliminary data.</text>
</comment>
<dbReference type="Gene3D" id="3.40.30.10">
    <property type="entry name" value="Glutaredoxin"/>
    <property type="match status" value="1"/>
</dbReference>
<evidence type="ECO:0000256" key="3">
    <source>
        <dbReference type="PIRSR" id="PIRSR603782-1"/>
    </source>
</evidence>
<evidence type="ECO:0000313" key="9">
    <source>
        <dbReference type="Proteomes" id="UP000632498"/>
    </source>
</evidence>
<keyword evidence="5" id="KW-0812">Transmembrane</keyword>
<dbReference type="CDD" id="cd02968">
    <property type="entry name" value="SCO"/>
    <property type="match status" value="1"/>
</dbReference>
<comment type="similarity">
    <text evidence="1">Belongs to the SCO1/2 family.</text>
</comment>
<keyword evidence="9" id="KW-1185">Reference proteome</keyword>
<dbReference type="SUPFAM" id="SSF52833">
    <property type="entry name" value="Thioredoxin-like"/>
    <property type="match status" value="1"/>
</dbReference>
<keyword evidence="2 3" id="KW-0186">Copper</keyword>
<evidence type="ECO:0000259" key="7">
    <source>
        <dbReference type="PROSITE" id="PS51352"/>
    </source>
</evidence>
<evidence type="ECO:0000256" key="1">
    <source>
        <dbReference type="ARBA" id="ARBA00010996"/>
    </source>
</evidence>
<dbReference type="InterPro" id="IPR036249">
    <property type="entry name" value="Thioredoxin-like_sf"/>
</dbReference>
<evidence type="ECO:0000256" key="4">
    <source>
        <dbReference type="PIRSR" id="PIRSR603782-2"/>
    </source>
</evidence>
<evidence type="ECO:0000256" key="5">
    <source>
        <dbReference type="SAM" id="Phobius"/>
    </source>
</evidence>
<dbReference type="PANTHER" id="PTHR12151">
    <property type="entry name" value="ELECTRON TRANSPORT PROTIN SCO1/SENC FAMILY MEMBER"/>
    <property type="match status" value="1"/>
</dbReference>
<keyword evidence="3" id="KW-0479">Metal-binding</keyword>
<feature type="domain" description="Thioredoxin" evidence="7">
    <location>
        <begin position="50"/>
        <end position="223"/>
    </location>
</feature>
<keyword evidence="5" id="KW-1133">Transmembrane helix</keyword>
<evidence type="ECO:0000313" key="8">
    <source>
        <dbReference type="EMBL" id="GGF51117.1"/>
    </source>
</evidence>
<feature type="binding site" evidence="3">
    <location>
        <position position="88"/>
    </location>
    <ligand>
        <name>Cu cation</name>
        <dbReference type="ChEBI" id="CHEBI:23378"/>
    </ligand>
</feature>
<proteinExistence type="inferred from homology"/>
<feature type="signal peptide" evidence="6">
    <location>
        <begin position="1"/>
        <end position="25"/>
    </location>
</feature>
<evidence type="ECO:0000256" key="2">
    <source>
        <dbReference type="ARBA" id="ARBA00023008"/>
    </source>
</evidence>
<dbReference type="AlphaFoldDB" id="A0A917F409"/>
<name>A0A917F409_9PROT</name>
<keyword evidence="6" id="KW-0732">Signal</keyword>
<reference evidence="8" key="2">
    <citation type="submission" date="2020-09" db="EMBL/GenBank/DDBJ databases">
        <authorList>
            <person name="Sun Q."/>
            <person name="Zhou Y."/>
        </authorList>
    </citation>
    <scope>NUCLEOTIDE SEQUENCE</scope>
    <source>
        <strain evidence="8">CGMCC 1.15254</strain>
    </source>
</reference>